<protein>
    <recommendedName>
        <fullName evidence="3">ATPase</fullName>
    </recommendedName>
</protein>
<dbReference type="EMBL" id="BAAAOP010000005">
    <property type="protein sequence ID" value="GAA2187684.1"/>
    <property type="molecule type" value="Genomic_DNA"/>
</dbReference>
<sequence>MGKLFWLVTGVVLGFVGAHFVNQTAEGRRFFARVNRGVDELGRAFASGYRDADADDETEAEALRAAFRERA</sequence>
<dbReference type="Proteomes" id="UP001501084">
    <property type="component" value="Unassembled WGS sequence"/>
</dbReference>
<evidence type="ECO:0000313" key="2">
    <source>
        <dbReference type="Proteomes" id="UP001501084"/>
    </source>
</evidence>
<proteinExistence type="predicted"/>
<keyword evidence="2" id="KW-1185">Reference proteome</keyword>
<evidence type="ECO:0008006" key="3">
    <source>
        <dbReference type="Google" id="ProtNLM"/>
    </source>
</evidence>
<comment type="caution">
    <text evidence="1">The sequence shown here is derived from an EMBL/GenBank/DDBJ whole genome shotgun (WGS) entry which is preliminary data.</text>
</comment>
<gene>
    <name evidence="1" type="ORF">GCM10009786_13650</name>
</gene>
<accession>A0ABN3B584</accession>
<dbReference type="RefSeq" id="WP_090148580.1">
    <property type="nucleotide sequence ID" value="NZ_BAAAOP010000005.1"/>
</dbReference>
<reference evidence="1 2" key="1">
    <citation type="journal article" date="2019" name="Int. J. Syst. Evol. Microbiol.">
        <title>The Global Catalogue of Microorganisms (GCM) 10K type strain sequencing project: providing services to taxonomists for standard genome sequencing and annotation.</title>
        <authorList>
            <consortium name="The Broad Institute Genomics Platform"/>
            <consortium name="The Broad Institute Genome Sequencing Center for Infectious Disease"/>
            <person name="Wu L."/>
            <person name="Ma J."/>
        </authorList>
    </citation>
    <scope>NUCLEOTIDE SEQUENCE [LARGE SCALE GENOMIC DNA]</scope>
    <source>
        <strain evidence="1 2">JCM 14919</strain>
    </source>
</reference>
<evidence type="ECO:0000313" key="1">
    <source>
        <dbReference type="EMBL" id="GAA2187684.1"/>
    </source>
</evidence>
<organism evidence="1 2">
    <name type="scientific">Leucobacter alluvii</name>
    <dbReference type="NCBI Taxonomy" id="340321"/>
    <lineage>
        <taxon>Bacteria</taxon>
        <taxon>Bacillati</taxon>
        <taxon>Actinomycetota</taxon>
        <taxon>Actinomycetes</taxon>
        <taxon>Micrococcales</taxon>
        <taxon>Microbacteriaceae</taxon>
        <taxon>Leucobacter</taxon>
    </lineage>
</organism>
<name>A0ABN3B584_9MICO</name>